<keyword evidence="1" id="KW-0812">Transmembrane</keyword>
<evidence type="ECO:0000256" key="1">
    <source>
        <dbReference type="SAM" id="Phobius"/>
    </source>
</evidence>
<dbReference type="Proteomes" id="UP000276215">
    <property type="component" value="Unassembled WGS sequence"/>
</dbReference>
<keyword evidence="1" id="KW-1133">Transmembrane helix</keyword>
<accession>A0A3N4JQM3</accession>
<evidence type="ECO:0000313" key="3">
    <source>
        <dbReference type="Proteomes" id="UP000276215"/>
    </source>
</evidence>
<sequence>MRAGGEGKEGNSVRCLPSGGISFGFIFQTIILLFNVDWLYFLFFYFYFYFYFYFLNLLLDIGTCAIILWRSYYNDIILYPVDFFPPSLVLLPTFPSKFSSWASFHDS</sequence>
<gene>
    <name evidence="2" type="ORF">L873DRAFT_757244</name>
</gene>
<keyword evidence="1" id="KW-0472">Membrane</keyword>
<reference evidence="2 3" key="1">
    <citation type="journal article" date="2018" name="Nat. Ecol. Evol.">
        <title>Pezizomycetes genomes reveal the molecular basis of ectomycorrhizal truffle lifestyle.</title>
        <authorList>
            <person name="Murat C."/>
            <person name="Payen T."/>
            <person name="Noel B."/>
            <person name="Kuo A."/>
            <person name="Morin E."/>
            <person name="Chen J."/>
            <person name="Kohler A."/>
            <person name="Krizsan K."/>
            <person name="Balestrini R."/>
            <person name="Da Silva C."/>
            <person name="Montanini B."/>
            <person name="Hainaut M."/>
            <person name="Levati E."/>
            <person name="Barry K.W."/>
            <person name="Belfiori B."/>
            <person name="Cichocki N."/>
            <person name="Clum A."/>
            <person name="Dockter R.B."/>
            <person name="Fauchery L."/>
            <person name="Guy J."/>
            <person name="Iotti M."/>
            <person name="Le Tacon F."/>
            <person name="Lindquist E.A."/>
            <person name="Lipzen A."/>
            <person name="Malagnac F."/>
            <person name="Mello A."/>
            <person name="Molinier V."/>
            <person name="Miyauchi S."/>
            <person name="Poulain J."/>
            <person name="Riccioni C."/>
            <person name="Rubini A."/>
            <person name="Sitrit Y."/>
            <person name="Splivallo R."/>
            <person name="Traeger S."/>
            <person name="Wang M."/>
            <person name="Zifcakova L."/>
            <person name="Wipf D."/>
            <person name="Zambonelli A."/>
            <person name="Paolocci F."/>
            <person name="Nowrousian M."/>
            <person name="Ottonello S."/>
            <person name="Baldrian P."/>
            <person name="Spatafora J.W."/>
            <person name="Henrissat B."/>
            <person name="Nagy L.G."/>
            <person name="Aury J.M."/>
            <person name="Wincker P."/>
            <person name="Grigoriev I.V."/>
            <person name="Bonfante P."/>
            <person name="Martin F.M."/>
        </authorList>
    </citation>
    <scope>NUCLEOTIDE SEQUENCE [LARGE SCALE GENOMIC DNA]</scope>
    <source>
        <strain evidence="2 3">120613-1</strain>
    </source>
</reference>
<proteinExistence type="predicted"/>
<name>A0A3N4JQM3_9PEZI</name>
<feature type="transmembrane region" description="Helical" evidence="1">
    <location>
        <begin position="49"/>
        <end position="69"/>
    </location>
</feature>
<feature type="transmembrane region" description="Helical" evidence="1">
    <location>
        <begin position="21"/>
        <end position="43"/>
    </location>
</feature>
<dbReference type="EMBL" id="ML120378">
    <property type="protein sequence ID" value="RPB00626.1"/>
    <property type="molecule type" value="Genomic_DNA"/>
</dbReference>
<dbReference type="AlphaFoldDB" id="A0A3N4JQM3"/>
<protein>
    <submittedName>
        <fullName evidence="2">Uncharacterized protein</fullName>
    </submittedName>
</protein>
<organism evidence="2 3">
    <name type="scientific">Choiromyces venosus 120613-1</name>
    <dbReference type="NCBI Taxonomy" id="1336337"/>
    <lineage>
        <taxon>Eukaryota</taxon>
        <taxon>Fungi</taxon>
        <taxon>Dikarya</taxon>
        <taxon>Ascomycota</taxon>
        <taxon>Pezizomycotina</taxon>
        <taxon>Pezizomycetes</taxon>
        <taxon>Pezizales</taxon>
        <taxon>Tuberaceae</taxon>
        <taxon>Choiromyces</taxon>
    </lineage>
</organism>
<keyword evidence="3" id="KW-1185">Reference proteome</keyword>
<evidence type="ECO:0000313" key="2">
    <source>
        <dbReference type="EMBL" id="RPB00626.1"/>
    </source>
</evidence>